<sequence length="190" mass="20505">MTSVCDTASAFIPHKPLLQTPLLTILARSMTSAGGPRRTCSSSTSPWRAMSLAKNKAPASPTVVLLSFSLSRNKLPAHSSMRRRDSASTLRSAMSEDGKDVGSISGEPESTEEEASAGPRDATKSAPDVLVTAQWDSPTMLHEVHHLPRPVQMFLPTHSKLLWQTLPPPQGGSDLSLDPLATTWRHISFL</sequence>
<organism evidence="2 3">
    <name type="scientific">Athelia psychrophila</name>
    <dbReference type="NCBI Taxonomy" id="1759441"/>
    <lineage>
        <taxon>Eukaryota</taxon>
        <taxon>Fungi</taxon>
        <taxon>Dikarya</taxon>
        <taxon>Basidiomycota</taxon>
        <taxon>Agaricomycotina</taxon>
        <taxon>Agaricomycetes</taxon>
        <taxon>Agaricomycetidae</taxon>
        <taxon>Atheliales</taxon>
        <taxon>Atheliaceae</taxon>
        <taxon>Athelia</taxon>
    </lineage>
</organism>
<evidence type="ECO:0000313" key="2">
    <source>
        <dbReference type="EMBL" id="KZP18221.1"/>
    </source>
</evidence>
<evidence type="ECO:0000256" key="1">
    <source>
        <dbReference type="SAM" id="MobiDB-lite"/>
    </source>
</evidence>
<keyword evidence="3" id="KW-1185">Reference proteome</keyword>
<dbReference type="Proteomes" id="UP000076532">
    <property type="component" value="Unassembled WGS sequence"/>
</dbReference>
<protein>
    <submittedName>
        <fullName evidence="2">Uncharacterized protein</fullName>
    </submittedName>
</protein>
<gene>
    <name evidence="2" type="ORF">FIBSPDRAFT_596516</name>
</gene>
<dbReference type="AlphaFoldDB" id="A0A166GVZ5"/>
<reference evidence="2 3" key="1">
    <citation type="journal article" date="2016" name="Mol. Biol. Evol.">
        <title>Comparative Genomics of Early-Diverging Mushroom-Forming Fungi Provides Insights into the Origins of Lignocellulose Decay Capabilities.</title>
        <authorList>
            <person name="Nagy L.G."/>
            <person name="Riley R."/>
            <person name="Tritt A."/>
            <person name="Adam C."/>
            <person name="Daum C."/>
            <person name="Floudas D."/>
            <person name="Sun H."/>
            <person name="Yadav J.S."/>
            <person name="Pangilinan J."/>
            <person name="Larsson K.H."/>
            <person name="Matsuura K."/>
            <person name="Barry K."/>
            <person name="Labutti K."/>
            <person name="Kuo R."/>
            <person name="Ohm R.A."/>
            <person name="Bhattacharya S.S."/>
            <person name="Shirouzu T."/>
            <person name="Yoshinaga Y."/>
            <person name="Martin F.M."/>
            <person name="Grigoriev I.V."/>
            <person name="Hibbett D.S."/>
        </authorList>
    </citation>
    <scope>NUCLEOTIDE SEQUENCE [LARGE SCALE GENOMIC DNA]</scope>
    <source>
        <strain evidence="2 3">CBS 109695</strain>
    </source>
</reference>
<evidence type="ECO:0000313" key="3">
    <source>
        <dbReference type="Proteomes" id="UP000076532"/>
    </source>
</evidence>
<name>A0A166GVZ5_9AGAM</name>
<feature type="region of interest" description="Disordered" evidence="1">
    <location>
        <begin position="76"/>
        <end position="127"/>
    </location>
</feature>
<proteinExistence type="predicted"/>
<dbReference type="EMBL" id="KV417574">
    <property type="protein sequence ID" value="KZP18221.1"/>
    <property type="molecule type" value="Genomic_DNA"/>
</dbReference>
<accession>A0A166GVZ5</accession>